<dbReference type="Proteomes" id="UP001152646">
    <property type="component" value="Unassembled WGS sequence"/>
</dbReference>
<evidence type="ECO:0000313" key="2">
    <source>
        <dbReference type="Proteomes" id="UP001152646"/>
    </source>
</evidence>
<dbReference type="OrthoDB" id="1470350at2759"/>
<dbReference type="EMBL" id="CAJVPA010000055">
    <property type="protein sequence ID" value="CAG8281169.1"/>
    <property type="molecule type" value="Genomic_DNA"/>
</dbReference>
<comment type="caution">
    <text evidence="1">The sequence shown here is derived from an EMBL/GenBank/DDBJ whole genome shotgun (WGS) entry which is preliminary data.</text>
</comment>
<organism evidence="1 2">
    <name type="scientific">Penicillium salamii</name>
    <dbReference type="NCBI Taxonomy" id="1612424"/>
    <lineage>
        <taxon>Eukaryota</taxon>
        <taxon>Fungi</taxon>
        <taxon>Dikarya</taxon>
        <taxon>Ascomycota</taxon>
        <taxon>Pezizomycotina</taxon>
        <taxon>Eurotiomycetes</taxon>
        <taxon>Eurotiomycetidae</taxon>
        <taxon>Eurotiales</taxon>
        <taxon>Aspergillaceae</taxon>
        <taxon>Penicillium</taxon>
    </lineage>
</organism>
<sequence>MAVAGFMTMPREVKFRLEPRGSWVTRIIDGEGRNVEEKMNHLMGVVDGET</sequence>
<dbReference type="AlphaFoldDB" id="A0A9W4ICG5"/>
<gene>
    <name evidence="1" type="ORF">PSALAMII_LOCUS1456</name>
</gene>
<proteinExistence type="predicted"/>
<name>A0A9W4ICG5_9EURO</name>
<reference evidence="1" key="1">
    <citation type="submission" date="2021-07" db="EMBL/GenBank/DDBJ databases">
        <authorList>
            <person name="Branca A.L. A."/>
        </authorList>
    </citation>
    <scope>NUCLEOTIDE SEQUENCE</scope>
</reference>
<evidence type="ECO:0000313" key="1">
    <source>
        <dbReference type="EMBL" id="CAG8281169.1"/>
    </source>
</evidence>
<accession>A0A9W4ICG5</accession>
<protein>
    <submittedName>
        <fullName evidence="1">Uncharacterized protein</fullName>
    </submittedName>
</protein>